<reference evidence="1 2" key="1">
    <citation type="submission" date="2015-05" db="EMBL/GenBank/DDBJ databases">
        <title>Genome sequencing and analysis of members of genus Stenotrophomonas.</title>
        <authorList>
            <person name="Patil P.P."/>
            <person name="Midha S."/>
            <person name="Patil P.B."/>
        </authorList>
    </citation>
    <scope>NUCLEOTIDE SEQUENCE [LARGE SCALE GENOMIC DNA]</scope>
    <source>
        <strain evidence="1 2">DSM 17805</strain>
    </source>
</reference>
<accession>A0A0R0BRB6</accession>
<dbReference type="Proteomes" id="UP000051254">
    <property type="component" value="Unassembled WGS sequence"/>
</dbReference>
<sequence length="204" mass="20721">MLALGLCLPGLALAQTTAAPADGYSQMLGYLTNSRLDGQVLAGANGSIKLNQAAGDLNLQYNGHALASGPQAQTALQVQQRVDDHINLDTPLLARAELSGQVLQGGSGLASINQASGQANAQRNLVGVVAAAQLAHSQEPAQAATPLPAPGNNTARRLTAAGVREAMVGAQALRGYSGVLQLNQIAGSLNVVENRLGLHVQTGP</sequence>
<evidence type="ECO:0000313" key="1">
    <source>
        <dbReference type="EMBL" id="KRG59855.1"/>
    </source>
</evidence>
<comment type="caution">
    <text evidence="1">The sequence shown here is derived from an EMBL/GenBank/DDBJ whole genome shotgun (WGS) entry which is preliminary data.</text>
</comment>
<dbReference type="EMBL" id="LDJH01000006">
    <property type="protein sequence ID" value="KRG59855.1"/>
    <property type="molecule type" value="Genomic_DNA"/>
</dbReference>
<protein>
    <recommendedName>
        <fullName evidence="3">Fap amyloid fibril minor component</fullName>
    </recommendedName>
</protein>
<evidence type="ECO:0008006" key="3">
    <source>
        <dbReference type="Google" id="ProtNLM"/>
    </source>
</evidence>
<organism evidence="1 2">
    <name type="scientific">Stenotrophomonas koreensis</name>
    <dbReference type="NCBI Taxonomy" id="266128"/>
    <lineage>
        <taxon>Bacteria</taxon>
        <taxon>Pseudomonadati</taxon>
        <taxon>Pseudomonadota</taxon>
        <taxon>Gammaproteobacteria</taxon>
        <taxon>Lysobacterales</taxon>
        <taxon>Lysobacteraceae</taxon>
        <taxon>Stenotrophomonas</taxon>
    </lineage>
</organism>
<gene>
    <name evidence="1" type="ORF">ABB25_03405</name>
</gene>
<name>A0A0R0BRB6_9GAMM</name>
<dbReference type="PATRIC" id="fig|266128.3.peg.2343"/>
<keyword evidence="2" id="KW-1185">Reference proteome</keyword>
<dbReference type="STRING" id="266128.ABB25_03405"/>
<dbReference type="AlphaFoldDB" id="A0A0R0BRB6"/>
<proteinExistence type="predicted"/>
<evidence type="ECO:0000313" key="2">
    <source>
        <dbReference type="Proteomes" id="UP000051254"/>
    </source>
</evidence>